<protein>
    <recommendedName>
        <fullName evidence="4">Large ribosomal subunit protein uL23m</fullName>
    </recommendedName>
</protein>
<sequence>MLDLPTHQPAILSRQLRRRYFELSESCHILSNMATQAAATTITEAAARLPRRFGNKQLFLPNHVIAFIRPKPKQPPNLATFVVPLSFNKLDLADYLHHAYNVDVLSVRSFINQKAPVRKNGFYGKWYRPRSEKMMIAELAKPFVWPDAPSEEAKESFDYGMFKKMSELREKQTQKQINPGTIPLRTTEALPKERRALKQQAKDLLEKKVEWSNGKEERRAQQEEELEVIKEDETKP</sequence>
<evidence type="ECO:0000256" key="1">
    <source>
        <dbReference type="ARBA" id="ARBA00006700"/>
    </source>
</evidence>
<evidence type="ECO:0000256" key="4">
    <source>
        <dbReference type="ARBA" id="ARBA00039977"/>
    </source>
</evidence>
<dbReference type="SUPFAM" id="SSF54189">
    <property type="entry name" value="Ribosomal proteins S24e, L23 and L15e"/>
    <property type="match status" value="1"/>
</dbReference>
<dbReference type="Proteomes" id="UP001302126">
    <property type="component" value="Unassembled WGS sequence"/>
</dbReference>
<reference evidence="6" key="2">
    <citation type="submission" date="2023-05" db="EMBL/GenBank/DDBJ databases">
        <authorList>
            <consortium name="Lawrence Berkeley National Laboratory"/>
            <person name="Steindorff A."/>
            <person name="Hensen N."/>
            <person name="Bonometti L."/>
            <person name="Westerberg I."/>
            <person name="Brannstrom I.O."/>
            <person name="Guillou S."/>
            <person name="Cros-Aarteil S."/>
            <person name="Calhoun S."/>
            <person name="Haridas S."/>
            <person name="Kuo A."/>
            <person name="Mondo S."/>
            <person name="Pangilinan J."/>
            <person name="Riley R."/>
            <person name="Labutti K."/>
            <person name="Andreopoulos B."/>
            <person name="Lipzen A."/>
            <person name="Chen C."/>
            <person name="Yanf M."/>
            <person name="Daum C."/>
            <person name="Ng V."/>
            <person name="Clum A."/>
            <person name="Ohm R."/>
            <person name="Martin F."/>
            <person name="Silar P."/>
            <person name="Natvig D."/>
            <person name="Lalanne C."/>
            <person name="Gautier V."/>
            <person name="Ament-Velasquez S.L."/>
            <person name="Kruys A."/>
            <person name="Hutchinson M.I."/>
            <person name="Powell A.J."/>
            <person name="Barry K."/>
            <person name="Miller A.N."/>
            <person name="Grigoriev I.V."/>
            <person name="Debuchy R."/>
            <person name="Gladieux P."/>
            <person name="Thoren M.H."/>
            <person name="Johannesson H."/>
        </authorList>
    </citation>
    <scope>NUCLEOTIDE SEQUENCE</scope>
    <source>
        <strain evidence="6">PSN309</strain>
    </source>
</reference>
<evidence type="ECO:0000256" key="3">
    <source>
        <dbReference type="ARBA" id="ARBA00023274"/>
    </source>
</evidence>
<keyword evidence="2" id="KW-0689">Ribosomal protein</keyword>
<evidence type="ECO:0000313" key="6">
    <source>
        <dbReference type="EMBL" id="KAK4193724.1"/>
    </source>
</evidence>
<feature type="region of interest" description="Disordered" evidence="5">
    <location>
        <begin position="211"/>
        <end position="236"/>
    </location>
</feature>
<dbReference type="EMBL" id="MU864350">
    <property type="protein sequence ID" value="KAK4193724.1"/>
    <property type="molecule type" value="Genomic_DNA"/>
</dbReference>
<evidence type="ECO:0000256" key="5">
    <source>
        <dbReference type="SAM" id="MobiDB-lite"/>
    </source>
</evidence>
<keyword evidence="3" id="KW-0687">Ribonucleoprotein</keyword>
<comment type="caution">
    <text evidence="6">The sequence shown here is derived from an EMBL/GenBank/DDBJ whole genome shotgun (WGS) entry which is preliminary data.</text>
</comment>
<dbReference type="PANTHER" id="PTHR12059">
    <property type="entry name" value="RIBOSOMAL PROTEIN L23-RELATED"/>
    <property type="match status" value="1"/>
</dbReference>
<evidence type="ECO:0000313" key="7">
    <source>
        <dbReference type="Proteomes" id="UP001302126"/>
    </source>
</evidence>
<dbReference type="Gene3D" id="3.30.70.330">
    <property type="match status" value="1"/>
</dbReference>
<accession>A0AAN6X4J0</accession>
<dbReference type="GO" id="GO:0003735">
    <property type="term" value="F:structural constituent of ribosome"/>
    <property type="evidence" value="ECO:0007669"/>
    <property type="project" value="InterPro"/>
</dbReference>
<dbReference type="Pfam" id="PF00276">
    <property type="entry name" value="Ribosomal_L23"/>
    <property type="match status" value="1"/>
</dbReference>
<dbReference type="PANTHER" id="PTHR12059:SF5">
    <property type="entry name" value="LARGE RIBOSOMAL SUBUNIT PROTEIN UL23M"/>
    <property type="match status" value="1"/>
</dbReference>
<dbReference type="InterPro" id="IPR013025">
    <property type="entry name" value="Ribosomal_uL23-like"/>
</dbReference>
<comment type="similarity">
    <text evidence="1">Belongs to the universal ribosomal protein uL23 family.</text>
</comment>
<dbReference type="InterPro" id="IPR012677">
    <property type="entry name" value="Nucleotide-bd_a/b_plait_sf"/>
</dbReference>
<gene>
    <name evidence="6" type="ORF">QBC35DRAFT_480055</name>
</gene>
<dbReference type="GO" id="GO:0005762">
    <property type="term" value="C:mitochondrial large ribosomal subunit"/>
    <property type="evidence" value="ECO:0007669"/>
    <property type="project" value="TreeGrafter"/>
</dbReference>
<dbReference type="InterPro" id="IPR012678">
    <property type="entry name" value="Ribosomal_uL23/eL15/eS24_sf"/>
</dbReference>
<evidence type="ECO:0000256" key="2">
    <source>
        <dbReference type="ARBA" id="ARBA00022980"/>
    </source>
</evidence>
<dbReference type="AlphaFoldDB" id="A0AAN6X4J0"/>
<dbReference type="GO" id="GO:0032543">
    <property type="term" value="P:mitochondrial translation"/>
    <property type="evidence" value="ECO:0007669"/>
    <property type="project" value="TreeGrafter"/>
</dbReference>
<organism evidence="6 7">
    <name type="scientific">Podospora australis</name>
    <dbReference type="NCBI Taxonomy" id="1536484"/>
    <lineage>
        <taxon>Eukaryota</taxon>
        <taxon>Fungi</taxon>
        <taxon>Dikarya</taxon>
        <taxon>Ascomycota</taxon>
        <taxon>Pezizomycotina</taxon>
        <taxon>Sordariomycetes</taxon>
        <taxon>Sordariomycetidae</taxon>
        <taxon>Sordariales</taxon>
        <taxon>Podosporaceae</taxon>
        <taxon>Podospora</taxon>
    </lineage>
</organism>
<proteinExistence type="inferred from homology"/>
<keyword evidence="7" id="KW-1185">Reference proteome</keyword>
<name>A0AAN6X4J0_9PEZI</name>
<reference evidence="6" key="1">
    <citation type="journal article" date="2023" name="Mol. Phylogenet. Evol.">
        <title>Genome-scale phylogeny and comparative genomics of the fungal order Sordariales.</title>
        <authorList>
            <person name="Hensen N."/>
            <person name="Bonometti L."/>
            <person name="Westerberg I."/>
            <person name="Brannstrom I.O."/>
            <person name="Guillou S."/>
            <person name="Cros-Aarteil S."/>
            <person name="Calhoun S."/>
            <person name="Haridas S."/>
            <person name="Kuo A."/>
            <person name="Mondo S."/>
            <person name="Pangilinan J."/>
            <person name="Riley R."/>
            <person name="LaButti K."/>
            <person name="Andreopoulos B."/>
            <person name="Lipzen A."/>
            <person name="Chen C."/>
            <person name="Yan M."/>
            <person name="Daum C."/>
            <person name="Ng V."/>
            <person name="Clum A."/>
            <person name="Steindorff A."/>
            <person name="Ohm R.A."/>
            <person name="Martin F."/>
            <person name="Silar P."/>
            <person name="Natvig D.O."/>
            <person name="Lalanne C."/>
            <person name="Gautier V."/>
            <person name="Ament-Velasquez S.L."/>
            <person name="Kruys A."/>
            <person name="Hutchinson M.I."/>
            <person name="Powell A.J."/>
            <person name="Barry K."/>
            <person name="Miller A.N."/>
            <person name="Grigoriev I.V."/>
            <person name="Debuchy R."/>
            <person name="Gladieux P."/>
            <person name="Hiltunen Thoren M."/>
            <person name="Johannesson H."/>
        </authorList>
    </citation>
    <scope>NUCLEOTIDE SEQUENCE</scope>
    <source>
        <strain evidence="6">PSN309</strain>
    </source>
</reference>